<reference evidence="2 3" key="1">
    <citation type="submission" date="2006-01" db="EMBL/GenBank/DDBJ databases">
        <title>Complete sequence of Rhodopseudomonas palustris HaA2.</title>
        <authorList>
            <consortium name="US DOE Joint Genome Institute"/>
            <person name="Copeland A."/>
            <person name="Lucas S."/>
            <person name="Lapidus A."/>
            <person name="Barry K."/>
            <person name="Detter J.C."/>
            <person name="Glavina T."/>
            <person name="Hammon N."/>
            <person name="Israni S."/>
            <person name="Pitluck S."/>
            <person name="Chain P."/>
            <person name="Malfatti S."/>
            <person name="Shin M."/>
            <person name="Vergez L."/>
            <person name="Schmutz J."/>
            <person name="Larimer F."/>
            <person name="Land M."/>
            <person name="Hauser L."/>
            <person name="Pelletier D.A."/>
            <person name="Kyrpides N."/>
            <person name="Anderson I."/>
            <person name="Oda Y."/>
            <person name="Harwood C.S."/>
            <person name="Richardson P."/>
        </authorList>
    </citation>
    <scope>NUCLEOTIDE SEQUENCE [LARGE SCALE GENOMIC DNA]</scope>
    <source>
        <strain evidence="2 3">HaA2</strain>
    </source>
</reference>
<sequence length="565" mass="59794">MADSSEVGGRAVSGPPDPNDFEAFTSWLVQQPRTWSVVLAARAALRVLPLSRVQDRLSVIVLPAFRATAIARFAAKYPNRAIGQAAADARASAYAATAATVDAADAAYGYAAVSAVSAATAASADAAYAATVAYADAASATAYASASASATAYAVIQGDAQRLHDGAMTPEQLASASLWIGLPPPSIGGAWQGLAAELRALGPHWSVWIHWYEDVLAGSPHAGTSEAEEAAFTDLPGELPWDAGAEAVNTEIARRLRAIRDGKTPLGKDPVQPPDPEPLETIPSPIAIDRRADGRIGADAGLFALPTLPPSSEPCDHARLLEACRARAEQLRIQAVAPTFQGRSEYAELLAEYLQWLPSEAGSGNILLADGEARVLNKMFVAEQDVLPTAFASRLSTFLEDHLGLRPYYPELERHYHSIRTGRVATPLPRDAVESIRQIIHQHSPAVFDETVAPVMDETAKPLPAVTPLPAADAPPPDPTRPKPPRDPIADVDPAASRNFTFASAANRIYTILKSGKDVGDGVKGWNEVYAAFKERIPPLLKWLQENWPGGGADGGPTLPPTIGV</sequence>
<accession>Q2J213</accession>
<dbReference type="KEGG" id="rpb:RPB_0786"/>
<dbReference type="AlphaFoldDB" id="Q2J213"/>
<protein>
    <submittedName>
        <fullName evidence="2">Uncharacterized protein</fullName>
    </submittedName>
</protein>
<evidence type="ECO:0000313" key="3">
    <source>
        <dbReference type="Proteomes" id="UP000008809"/>
    </source>
</evidence>
<dbReference type="eggNOG" id="ENOG5031WDV">
    <property type="taxonomic scope" value="Bacteria"/>
</dbReference>
<evidence type="ECO:0000313" key="2">
    <source>
        <dbReference type="EMBL" id="ABD05497.1"/>
    </source>
</evidence>
<dbReference type="EMBL" id="CP000250">
    <property type="protein sequence ID" value="ABD05497.1"/>
    <property type="molecule type" value="Genomic_DNA"/>
</dbReference>
<feature type="region of interest" description="Disordered" evidence="1">
    <location>
        <begin position="463"/>
        <end position="493"/>
    </location>
</feature>
<keyword evidence="3" id="KW-1185">Reference proteome</keyword>
<gene>
    <name evidence="2" type="ordered locus">RPB_0786</name>
</gene>
<name>Q2J213_RHOP2</name>
<evidence type="ECO:0000256" key="1">
    <source>
        <dbReference type="SAM" id="MobiDB-lite"/>
    </source>
</evidence>
<dbReference type="Proteomes" id="UP000008809">
    <property type="component" value="Chromosome"/>
</dbReference>
<dbReference type="HOGENOM" id="CLU_482220_0_0_5"/>
<feature type="compositionally biased region" description="Low complexity" evidence="1">
    <location>
        <begin position="463"/>
        <end position="472"/>
    </location>
</feature>
<dbReference type="STRING" id="316058.RPB_0786"/>
<feature type="compositionally biased region" description="Basic and acidic residues" evidence="1">
    <location>
        <begin position="480"/>
        <end position="489"/>
    </location>
</feature>
<dbReference type="RefSeq" id="WP_011439686.1">
    <property type="nucleotide sequence ID" value="NC_007778.1"/>
</dbReference>
<organism evidence="2 3">
    <name type="scientific">Rhodopseudomonas palustris (strain HaA2)</name>
    <dbReference type="NCBI Taxonomy" id="316058"/>
    <lineage>
        <taxon>Bacteria</taxon>
        <taxon>Pseudomonadati</taxon>
        <taxon>Pseudomonadota</taxon>
        <taxon>Alphaproteobacteria</taxon>
        <taxon>Hyphomicrobiales</taxon>
        <taxon>Nitrobacteraceae</taxon>
        <taxon>Rhodopseudomonas</taxon>
    </lineage>
</organism>
<proteinExistence type="predicted"/>
<feature type="region of interest" description="Disordered" evidence="1">
    <location>
        <begin position="262"/>
        <end position="283"/>
    </location>
</feature>